<name>A0A6J4INC5_9BACT</name>
<evidence type="ECO:0000313" key="1">
    <source>
        <dbReference type="EMBL" id="CAA9254943.1"/>
    </source>
</evidence>
<accession>A0A6J4INC5</accession>
<proteinExistence type="predicted"/>
<gene>
    <name evidence="1" type="ORF">AVDCRST_MAG63-2221</name>
</gene>
<dbReference type="InterPro" id="IPR025144">
    <property type="entry name" value="DUF4085"/>
</dbReference>
<dbReference type="AlphaFoldDB" id="A0A6J4INC5"/>
<sequence length="155" mass="17467">MKFFTRELYQSLQPGSGVPYHTANRRWKAASAANQEHQAAIRPRLPESMRAFAETTLHDGRIEQADWPAPEEVRLLIDGSDCPWGPAGRFELVFRGVKSVEGLGDLAGDWWLYEEVDLHPEAAFEFRVLLSESEFRVAADDVEFRVLPGQPGSPD</sequence>
<protein>
    <submittedName>
        <fullName evidence="1">Uncharacterized protein</fullName>
    </submittedName>
</protein>
<organism evidence="1">
    <name type="scientific">uncultured Armatimonadetes bacterium</name>
    <dbReference type="NCBI Taxonomy" id="157466"/>
    <lineage>
        <taxon>Bacteria</taxon>
        <taxon>Bacillati</taxon>
        <taxon>Armatimonadota</taxon>
        <taxon>environmental samples</taxon>
    </lineage>
</organism>
<dbReference type="Pfam" id="PF13315">
    <property type="entry name" value="DUF4085"/>
    <property type="match status" value="1"/>
</dbReference>
<reference evidence="1" key="1">
    <citation type="submission" date="2020-02" db="EMBL/GenBank/DDBJ databases">
        <authorList>
            <person name="Meier V. D."/>
        </authorList>
    </citation>
    <scope>NUCLEOTIDE SEQUENCE</scope>
    <source>
        <strain evidence="1">AVDCRST_MAG63</strain>
    </source>
</reference>
<dbReference type="EMBL" id="CADCTO010000274">
    <property type="protein sequence ID" value="CAA9254943.1"/>
    <property type="molecule type" value="Genomic_DNA"/>
</dbReference>